<evidence type="ECO:0000256" key="1">
    <source>
        <dbReference type="ARBA" id="ARBA00004127"/>
    </source>
</evidence>
<keyword evidence="3 5" id="KW-1133">Transmembrane helix</keyword>
<gene>
    <name evidence="6" type="ORF">GCM10011613_18210</name>
</gene>
<protein>
    <submittedName>
        <fullName evidence="6">Membrane protein</fullName>
    </submittedName>
</protein>
<dbReference type="Pfam" id="PF01988">
    <property type="entry name" value="VIT1"/>
    <property type="match status" value="1"/>
</dbReference>
<sequence>MVKRHGENHKIQHLGWLRAAVLGANDGIISTASLMMGIAAAQTSVNAVLLTGVAGLVAGSLSMAAGEYVSVCSQADTETADIARETDELAAHPEAELRELTEIYRARGLERELAHQVAVQLTAHDALAAHARDELGIVEFLQAKPLQAALTSAATFAVGALIPLLVVLLVSEKFIIPGVALSSLVALAILGGLAAKVGGANLYKGALRVCIWGALAMGLTGLVGSMFGVQV</sequence>
<evidence type="ECO:0000256" key="2">
    <source>
        <dbReference type="ARBA" id="ARBA00022692"/>
    </source>
</evidence>
<evidence type="ECO:0000256" key="5">
    <source>
        <dbReference type="SAM" id="Phobius"/>
    </source>
</evidence>
<organism evidence="6 7">
    <name type="scientific">Cellvibrio zantedeschiae</name>
    <dbReference type="NCBI Taxonomy" id="1237077"/>
    <lineage>
        <taxon>Bacteria</taxon>
        <taxon>Pseudomonadati</taxon>
        <taxon>Pseudomonadota</taxon>
        <taxon>Gammaproteobacteria</taxon>
        <taxon>Cellvibrionales</taxon>
        <taxon>Cellvibrionaceae</taxon>
        <taxon>Cellvibrio</taxon>
    </lineage>
</organism>
<dbReference type="CDD" id="cd02432">
    <property type="entry name" value="Nodulin-21_like_1"/>
    <property type="match status" value="1"/>
</dbReference>
<keyword evidence="4 5" id="KW-0472">Membrane</keyword>
<dbReference type="InterPro" id="IPR008217">
    <property type="entry name" value="Ccc1_fam"/>
</dbReference>
<dbReference type="RefSeq" id="WP_189417710.1">
    <property type="nucleotide sequence ID" value="NZ_BMYZ01000001.1"/>
</dbReference>
<feature type="transmembrane region" description="Helical" evidence="5">
    <location>
        <begin position="174"/>
        <end position="194"/>
    </location>
</feature>
<name>A0ABQ3B0B3_9GAMM</name>
<comment type="caution">
    <text evidence="6">The sequence shown here is derived from an EMBL/GenBank/DDBJ whole genome shotgun (WGS) entry which is preliminary data.</text>
</comment>
<reference evidence="7" key="1">
    <citation type="journal article" date="2019" name="Int. J. Syst. Evol. Microbiol.">
        <title>The Global Catalogue of Microorganisms (GCM) 10K type strain sequencing project: providing services to taxonomists for standard genome sequencing and annotation.</title>
        <authorList>
            <consortium name="The Broad Institute Genomics Platform"/>
            <consortium name="The Broad Institute Genome Sequencing Center for Infectious Disease"/>
            <person name="Wu L."/>
            <person name="Ma J."/>
        </authorList>
    </citation>
    <scope>NUCLEOTIDE SEQUENCE [LARGE SCALE GENOMIC DNA]</scope>
    <source>
        <strain evidence="7">KCTC 32239</strain>
    </source>
</reference>
<evidence type="ECO:0000256" key="3">
    <source>
        <dbReference type="ARBA" id="ARBA00022989"/>
    </source>
</evidence>
<feature type="transmembrane region" description="Helical" evidence="5">
    <location>
        <begin position="206"/>
        <end position="229"/>
    </location>
</feature>
<dbReference type="Proteomes" id="UP000619761">
    <property type="component" value="Unassembled WGS sequence"/>
</dbReference>
<keyword evidence="2 5" id="KW-0812">Transmembrane</keyword>
<dbReference type="EMBL" id="BMYZ01000001">
    <property type="protein sequence ID" value="GGY73441.1"/>
    <property type="molecule type" value="Genomic_DNA"/>
</dbReference>
<keyword evidence="7" id="KW-1185">Reference proteome</keyword>
<proteinExistence type="predicted"/>
<evidence type="ECO:0000256" key="4">
    <source>
        <dbReference type="ARBA" id="ARBA00023136"/>
    </source>
</evidence>
<feature type="transmembrane region" description="Helical" evidence="5">
    <location>
        <begin position="148"/>
        <end position="168"/>
    </location>
</feature>
<comment type="subcellular location">
    <subcellularLocation>
        <location evidence="1">Endomembrane system</location>
        <topology evidence="1">Multi-pass membrane protein</topology>
    </subcellularLocation>
</comment>
<dbReference type="PANTHER" id="PTHR31851">
    <property type="entry name" value="FE(2+)/MN(2+) TRANSPORTER PCL1"/>
    <property type="match status" value="1"/>
</dbReference>
<evidence type="ECO:0000313" key="7">
    <source>
        <dbReference type="Proteomes" id="UP000619761"/>
    </source>
</evidence>
<accession>A0ABQ3B0B3</accession>
<evidence type="ECO:0000313" key="6">
    <source>
        <dbReference type="EMBL" id="GGY73441.1"/>
    </source>
</evidence>